<comment type="caution">
    <text evidence="2">The sequence shown here is derived from an EMBL/GenBank/DDBJ whole genome shotgun (WGS) entry which is preliminary data.</text>
</comment>
<feature type="region of interest" description="Disordered" evidence="1">
    <location>
        <begin position="57"/>
        <end position="122"/>
    </location>
</feature>
<dbReference type="EMBL" id="JBFXLT010000089">
    <property type="protein sequence ID" value="KAL2809438.1"/>
    <property type="molecule type" value="Genomic_DNA"/>
</dbReference>
<sequence>MLMNWTPEKNAKPSALSWRPRTRQKSNLKLNYKCLVEYMGPDCTQRAIEHQIAKLKKQAAQNPNIQSAAAASAPPTPAVMPQKRGAGGTPAEGGSVQRKKKNQVHVAGGDKEDDTEEWKQAL</sequence>
<organism evidence="2 3">
    <name type="scientific">Aspergillus granulosus</name>
    <dbReference type="NCBI Taxonomy" id="176169"/>
    <lineage>
        <taxon>Eukaryota</taxon>
        <taxon>Fungi</taxon>
        <taxon>Dikarya</taxon>
        <taxon>Ascomycota</taxon>
        <taxon>Pezizomycotina</taxon>
        <taxon>Eurotiomycetes</taxon>
        <taxon>Eurotiomycetidae</taxon>
        <taxon>Eurotiales</taxon>
        <taxon>Aspergillaceae</taxon>
        <taxon>Aspergillus</taxon>
        <taxon>Aspergillus subgen. Nidulantes</taxon>
    </lineage>
</organism>
<name>A0ABR4H1W9_9EURO</name>
<feature type="compositionally biased region" description="Low complexity" evidence="1">
    <location>
        <begin position="59"/>
        <end position="73"/>
    </location>
</feature>
<feature type="region of interest" description="Disordered" evidence="1">
    <location>
        <begin position="1"/>
        <end position="23"/>
    </location>
</feature>
<reference evidence="2 3" key="1">
    <citation type="submission" date="2024-07" db="EMBL/GenBank/DDBJ databases">
        <title>Section-level genome sequencing and comparative genomics of Aspergillus sections Usti and Cavernicolus.</title>
        <authorList>
            <consortium name="Lawrence Berkeley National Laboratory"/>
            <person name="Nybo J.L."/>
            <person name="Vesth T.C."/>
            <person name="Theobald S."/>
            <person name="Frisvad J.C."/>
            <person name="Larsen T.O."/>
            <person name="Kjaerboelling I."/>
            <person name="Rothschild-Mancinelli K."/>
            <person name="Lyhne E.K."/>
            <person name="Kogle M.E."/>
            <person name="Barry K."/>
            <person name="Clum A."/>
            <person name="Na H."/>
            <person name="Ledsgaard L."/>
            <person name="Lin J."/>
            <person name="Lipzen A."/>
            <person name="Kuo A."/>
            <person name="Riley R."/>
            <person name="Mondo S."/>
            <person name="Labutti K."/>
            <person name="Haridas S."/>
            <person name="Pangalinan J."/>
            <person name="Salamov A.A."/>
            <person name="Simmons B.A."/>
            <person name="Magnuson J.K."/>
            <person name="Chen J."/>
            <person name="Drula E."/>
            <person name="Henrissat B."/>
            <person name="Wiebenga A."/>
            <person name="Lubbers R.J."/>
            <person name="Gomes A.C."/>
            <person name="Makela M.R."/>
            <person name="Stajich J."/>
            <person name="Grigoriev I.V."/>
            <person name="Mortensen U.H."/>
            <person name="De Vries R.P."/>
            <person name="Baker S.E."/>
            <person name="Andersen M.R."/>
        </authorList>
    </citation>
    <scope>NUCLEOTIDE SEQUENCE [LARGE SCALE GENOMIC DNA]</scope>
    <source>
        <strain evidence="2 3">CBS 588.65</strain>
    </source>
</reference>
<gene>
    <name evidence="2" type="ORF">BJX63DRAFT_435206</name>
</gene>
<dbReference type="Proteomes" id="UP001610334">
    <property type="component" value="Unassembled WGS sequence"/>
</dbReference>
<evidence type="ECO:0000313" key="2">
    <source>
        <dbReference type="EMBL" id="KAL2809438.1"/>
    </source>
</evidence>
<evidence type="ECO:0000256" key="1">
    <source>
        <dbReference type="SAM" id="MobiDB-lite"/>
    </source>
</evidence>
<proteinExistence type="predicted"/>
<accession>A0ABR4H1W9</accession>
<protein>
    <submittedName>
        <fullName evidence="2">Uncharacterized protein</fullName>
    </submittedName>
</protein>
<evidence type="ECO:0000313" key="3">
    <source>
        <dbReference type="Proteomes" id="UP001610334"/>
    </source>
</evidence>
<keyword evidence="3" id="KW-1185">Reference proteome</keyword>